<evidence type="ECO:0000313" key="2">
    <source>
        <dbReference type="EMBL" id="OJJ78620.1"/>
    </source>
</evidence>
<evidence type="ECO:0000313" key="3">
    <source>
        <dbReference type="Proteomes" id="UP000184300"/>
    </source>
</evidence>
<dbReference type="EMBL" id="KV878931">
    <property type="protein sequence ID" value="OJJ78620.1"/>
    <property type="molecule type" value="Genomic_DNA"/>
</dbReference>
<dbReference type="InterPro" id="IPR036770">
    <property type="entry name" value="Ankyrin_rpt-contain_sf"/>
</dbReference>
<dbReference type="STRING" id="1160497.A0A1L9V3X4"/>
<organism evidence="2 3">
    <name type="scientific">Aspergillus glaucus CBS 516.65</name>
    <dbReference type="NCBI Taxonomy" id="1160497"/>
    <lineage>
        <taxon>Eukaryota</taxon>
        <taxon>Fungi</taxon>
        <taxon>Dikarya</taxon>
        <taxon>Ascomycota</taxon>
        <taxon>Pezizomycotina</taxon>
        <taxon>Eurotiomycetes</taxon>
        <taxon>Eurotiomycetidae</taxon>
        <taxon>Eurotiales</taxon>
        <taxon>Aspergillaceae</taxon>
        <taxon>Aspergillus</taxon>
        <taxon>Aspergillus subgen. Aspergillus</taxon>
    </lineage>
</organism>
<keyword evidence="3" id="KW-1185">Reference proteome</keyword>
<accession>A0A1L9V3X4</accession>
<protein>
    <recommendedName>
        <fullName evidence="4">Ankyrin repeat protein</fullName>
    </recommendedName>
</protein>
<proteinExistence type="predicted"/>
<dbReference type="Gene3D" id="1.25.40.20">
    <property type="entry name" value="Ankyrin repeat-containing domain"/>
    <property type="match status" value="1"/>
</dbReference>
<dbReference type="GeneID" id="34456372"/>
<evidence type="ECO:0008006" key="4">
    <source>
        <dbReference type="Google" id="ProtNLM"/>
    </source>
</evidence>
<feature type="compositionally biased region" description="Basic residues" evidence="1">
    <location>
        <begin position="125"/>
        <end position="153"/>
    </location>
</feature>
<sequence length="160" mass="18180">MPFQRSVNYSYPDAVATAKLRESCREGDLARVQELLLRSNQSDGSWTLALRDAATKNHIDIMRFLLDSKCDNRLECGGRSTISRSIYTRVRAWIGYPSKPELAPCFLDACRSKRRLNPSPLVPGPRRKPQLRPGPRPRKGTRRRLGLHRHVRSRAGASSQ</sequence>
<dbReference type="AlphaFoldDB" id="A0A1L9V3X4"/>
<dbReference type="RefSeq" id="XP_022395318.1">
    <property type="nucleotide sequence ID" value="XM_022540111.1"/>
</dbReference>
<dbReference type="OrthoDB" id="194358at2759"/>
<feature type="region of interest" description="Disordered" evidence="1">
    <location>
        <begin position="117"/>
        <end position="160"/>
    </location>
</feature>
<name>A0A1L9V3X4_ASPGL</name>
<reference evidence="3" key="1">
    <citation type="journal article" date="2017" name="Genome Biol.">
        <title>Comparative genomics reveals high biological diversity and specific adaptations in the industrially and medically important fungal genus Aspergillus.</title>
        <authorList>
            <person name="de Vries R.P."/>
            <person name="Riley R."/>
            <person name="Wiebenga A."/>
            <person name="Aguilar-Osorio G."/>
            <person name="Amillis S."/>
            <person name="Uchima C.A."/>
            <person name="Anderluh G."/>
            <person name="Asadollahi M."/>
            <person name="Askin M."/>
            <person name="Barry K."/>
            <person name="Battaglia E."/>
            <person name="Bayram O."/>
            <person name="Benocci T."/>
            <person name="Braus-Stromeyer S.A."/>
            <person name="Caldana C."/>
            <person name="Canovas D."/>
            <person name="Cerqueira G.C."/>
            <person name="Chen F."/>
            <person name="Chen W."/>
            <person name="Choi C."/>
            <person name="Clum A."/>
            <person name="Dos Santos R.A."/>
            <person name="Damasio A.R."/>
            <person name="Diallinas G."/>
            <person name="Emri T."/>
            <person name="Fekete E."/>
            <person name="Flipphi M."/>
            <person name="Freyberg S."/>
            <person name="Gallo A."/>
            <person name="Gournas C."/>
            <person name="Habgood R."/>
            <person name="Hainaut M."/>
            <person name="Harispe M.L."/>
            <person name="Henrissat B."/>
            <person name="Hilden K.S."/>
            <person name="Hope R."/>
            <person name="Hossain A."/>
            <person name="Karabika E."/>
            <person name="Karaffa L."/>
            <person name="Karanyi Z."/>
            <person name="Krasevec N."/>
            <person name="Kuo A."/>
            <person name="Kusch H."/>
            <person name="LaButti K."/>
            <person name="Lagendijk E.L."/>
            <person name="Lapidus A."/>
            <person name="Levasseur A."/>
            <person name="Lindquist E."/>
            <person name="Lipzen A."/>
            <person name="Logrieco A.F."/>
            <person name="MacCabe A."/>
            <person name="Maekelae M.R."/>
            <person name="Malavazi I."/>
            <person name="Melin P."/>
            <person name="Meyer V."/>
            <person name="Mielnichuk N."/>
            <person name="Miskei M."/>
            <person name="Molnar A.P."/>
            <person name="Mule G."/>
            <person name="Ngan C.Y."/>
            <person name="Orejas M."/>
            <person name="Orosz E."/>
            <person name="Ouedraogo J.P."/>
            <person name="Overkamp K.M."/>
            <person name="Park H.-S."/>
            <person name="Perrone G."/>
            <person name="Piumi F."/>
            <person name="Punt P.J."/>
            <person name="Ram A.F."/>
            <person name="Ramon A."/>
            <person name="Rauscher S."/>
            <person name="Record E."/>
            <person name="Riano-Pachon D.M."/>
            <person name="Robert V."/>
            <person name="Roehrig J."/>
            <person name="Ruller R."/>
            <person name="Salamov A."/>
            <person name="Salih N.S."/>
            <person name="Samson R.A."/>
            <person name="Sandor E."/>
            <person name="Sanguinetti M."/>
            <person name="Schuetze T."/>
            <person name="Sepcic K."/>
            <person name="Shelest E."/>
            <person name="Sherlock G."/>
            <person name="Sophianopoulou V."/>
            <person name="Squina F.M."/>
            <person name="Sun H."/>
            <person name="Susca A."/>
            <person name="Todd R.B."/>
            <person name="Tsang A."/>
            <person name="Unkles S.E."/>
            <person name="van de Wiele N."/>
            <person name="van Rossen-Uffink D."/>
            <person name="Oliveira J.V."/>
            <person name="Vesth T.C."/>
            <person name="Visser J."/>
            <person name="Yu J.-H."/>
            <person name="Zhou M."/>
            <person name="Andersen M.R."/>
            <person name="Archer D.B."/>
            <person name="Baker S.E."/>
            <person name="Benoit I."/>
            <person name="Brakhage A.A."/>
            <person name="Braus G.H."/>
            <person name="Fischer R."/>
            <person name="Frisvad J.C."/>
            <person name="Goldman G.H."/>
            <person name="Houbraken J."/>
            <person name="Oakley B."/>
            <person name="Pocsi I."/>
            <person name="Scazzocchio C."/>
            <person name="Seiboth B."/>
            <person name="vanKuyk P.A."/>
            <person name="Wortman J."/>
            <person name="Dyer P.S."/>
            <person name="Grigoriev I.V."/>
        </authorList>
    </citation>
    <scope>NUCLEOTIDE SEQUENCE [LARGE SCALE GENOMIC DNA]</scope>
    <source>
        <strain evidence="3">CBS 516.65</strain>
    </source>
</reference>
<dbReference type="Proteomes" id="UP000184300">
    <property type="component" value="Unassembled WGS sequence"/>
</dbReference>
<dbReference type="VEuPathDB" id="FungiDB:ASPGLDRAFT_1200478"/>
<gene>
    <name evidence="2" type="ORF">ASPGLDRAFT_1200478</name>
</gene>
<evidence type="ECO:0000256" key="1">
    <source>
        <dbReference type="SAM" id="MobiDB-lite"/>
    </source>
</evidence>